<protein>
    <submittedName>
        <fullName evidence="13">Bifunctional transcriptional activator/DNA repair enzyme Ada</fullName>
    </submittedName>
</protein>
<accession>A0A6V8LZN1</accession>
<evidence type="ECO:0000256" key="3">
    <source>
        <dbReference type="ARBA" id="ARBA00022679"/>
    </source>
</evidence>
<dbReference type="Pfam" id="PF12833">
    <property type="entry name" value="HTH_18"/>
    <property type="match status" value="1"/>
</dbReference>
<dbReference type="PIRSF" id="PIRSF000408">
    <property type="entry name" value="Alkyltransferas_AdaA"/>
    <property type="match status" value="1"/>
</dbReference>
<comment type="cofactor">
    <cofactor evidence="1">
        <name>Zn(2+)</name>
        <dbReference type="ChEBI" id="CHEBI:29105"/>
    </cofactor>
</comment>
<dbReference type="GO" id="GO:0043565">
    <property type="term" value="F:sequence-specific DNA binding"/>
    <property type="evidence" value="ECO:0007669"/>
    <property type="project" value="InterPro"/>
</dbReference>
<evidence type="ECO:0000259" key="12">
    <source>
        <dbReference type="PROSITE" id="PS01124"/>
    </source>
</evidence>
<dbReference type="GO" id="GO:0003700">
    <property type="term" value="F:DNA-binding transcription factor activity"/>
    <property type="evidence" value="ECO:0007669"/>
    <property type="project" value="InterPro"/>
</dbReference>
<evidence type="ECO:0000256" key="8">
    <source>
        <dbReference type="ARBA" id="ARBA00023125"/>
    </source>
</evidence>
<dbReference type="InterPro" id="IPR035451">
    <property type="entry name" value="Ada-like_dom_sf"/>
</dbReference>
<keyword evidence="9" id="KW-0010">Activator</keyword>
<keyword evidence="2" id="KW-0489">Methyltransferase</keyword>
<evidence type="ECO:0000256" key="1">
    <source>
        <dbReference type="ARBA" id="ARBA00001947"/>
    </source>
</evidence>
<evidence type="ECO:0000256" key="7">
    <source>
        <dbReference type="ARBA" id="ARBA00023015"/>
    </source>
</evidence>
<evidence type="ECO:0000256" key="4">
    <source>
        <dbReference type="ARBA" id="ARBA00022723"/>
    </source>
</evidence>
<dbReference type="InterPro" id="IPR009057">
    <property type="entry name" value="Homeodomain-like_sf"/>
</dbReference>
<organism evidence="13 14">
    <name type="scientific">Fundidesulfovibrio magnetotacticus</name>
    <dbReference type="NCBI Taxonomy" id="2730080"/>
    <lineage>
        <taxon>Bacteria</taxon>
        <taxon>Pseudomonadati</taxon>
        <taxon>Thermodesulfobacteriota</taxon>
        <taxon>Desulfovibrionia</taxon>
        <taxon>Desulfovibrionales</taxon>
        <taxon>Desulfovibrionaceae</taxon>
        <taxon>Fundidesulfovibrio</taxon>
    </lineage>
</organism>
<keyword evidence="4" id="KW-0479">Metal-binding</keyword>
<dbReference type="EMBL" id="BLTE01000015">
    <property type="protein sequence ID" value="GFK95236.1"/>
    <property type="molecule type" value="Genomic_DNA"/>
</dbReference>
<sequence length="194" mass="21433">MDAPDAFTLSLSDDARWDAVRTCAPSADGLFVYAVRTTGVFCRPSCRSRTPRRGNVRYYPDPDAAKAAGYRPCARCRPDLAEHDPVGDLTGRALAFLERLAHDPAALRRELDGLGVTRDRLDRLLRARTGRTSRQSLDALRVAKALELLRTTSLPVARAALDSGFESLSTFYRRFRDLTGQTPGQVRAARENAP</sequence>
<dbReference type="GO" id="GO:0008270">
    <property type="term" value="F:zinc ion binding"/>
    <property type="evidence" value="ECO:0007669"/>
    <property type="project" value="InterPro"/>
</dbReference>
<dbReference type="Gene3D" id="1.10.10.60">
    <property type="entry name" value="Homeodomain-like"/>
    <property type="match status" value="1"/>
</dbReference>
<dbReference type="SUPFAM" id="SSF57884">
    <property type="entry name" value="Ada DNA repair protein, N-terminal domain (N-Ada 10)"/>
    <property type="match status" value="1"/>
</dbReference>
<reference evidence="13 14" key="1">
    <citation type="submission" date="2020-04" db="EMBL/GenBank/DDBJ databases">
        <authorList>
            <consortium name="Desulfovibrio sp. FSS-1 genome sequencing consortium"/>
            <person name="Shimoshige H."/>
            <person name="Kobayashi H."/>
            <person name="Maekawa T."/>
        </authorList>
    </citation>
    <scope>NUCLEOTIDE SEQUENCE [LARGE SCALE GENOMIC DNA]</scope>
    <source>
        <strain evidence="13 14">SIID29052-01</strain>
    </source>
</reference>
<gene>
    <name evidence="13" type="primary">ada</name>
    <name evidence="13" type="ORF">NNJEOMEG_03094</name>
</gene>
<dbReference type="GO" id="GO:0008168">
    <property type="term" value="F:methyltransferase activity"/>
    <property type="evidence" value="ECO:0007669"/>
    <property type="project" value="UniProtKB-KW"/>
</dbReference>
<evidence type="ECO:0000256" key="5">
    <source>
        <dbReference type="ARBA" id="ARBA00022763"/>
    </source>
</evidence>
<dbReference type="AlphaFoldDB" id="A0A6V8LZN1"/>
<feature type="domain" description="HTH araC/xylS-type" evidence="12">
    <location>
        <begin position="91"/>
        <end position="189"/>
    </location>
</feature>
<dbReference type="PANTHER" id="PTHR43280:SF28">
    <property type="entry name" value="HTH-TYPE TRANSCRIPTIONAL ACTIVATOR RHAS"/>
    <property type="match status" value="1"/>
</dbReference>
<keyword evidence="14" id="KW-1185">Reference proteome</keyword>
<reference evidence="13 14" key="2">
    <citation type="submission" date="2020-05" db="EMBL/GenBank/DDBJ databases">
        <title>Draft genome sequence of Desulfovibrio sp. strainFSS-1.</title>
        <authorList>
            <person name="Shimoshige H."/>
            <person name="Kobayashi H."/>
            <person name="Maekawa T."/>
        </authorList>
    </citation>
    <scope>NUCLEOTIDE SEQUENCE [LARGE SCALE GENOMIC DNA]</scope>
    <source>
        <strain evidence="13 14">SIID29052-01</strain>
    </source>
</reference>
<evidence type="ECO:0000256" key="6">
    <source>
        <dbReference type="ARBA" id="ARBA00022833"/>
    </source>
</evidence>
<keyword evidence="7" id="KW-0805">Transcription regulation</keyword>
<keyword evidence="3" id="KW-0808">Transferase</keyword>
<evidence type="ECO:0000313" key="14">
    <source>
        <dbReference type="Proteomes" id="UP000494245"/>
    </source>
</evidence>
<dbReference type="Proteomes" id="UP000494245">
    <property type="component" value="Unassembled WGS sequence"/>
</dbReference>
<evidence type="ECO:0000256" key="9">
    <source>
        <dbReference type="ARBA" id="ARBA00023159"/>
    </source>
</evidence>
<dbReference type="PROSITE" id="PS00041">
    <property type="entry name" value="HTH_ARAC_FAMILY_1"/>
    <property type="match status" value="1"/>
</dbReference>
<keyword evidence="11" id="KW-0234">DNA repair</keyword>
<dbReference type="InterPro" id="IPR018060">
    <property type="entry name" value="HTH_AraC"/>
</dbReference>
<dbReference type="PANTHER" id="PTHR43280">
    <property type="entry name" value="ARAC-FAMILY TRANSCRIPTIONAL REGULATOR"/>
    <property type="match status" value="1"/>
</dbReference>
<name>A0A6V8LZN1_9BACT</name>
<evidence type="ECO:0000256" key="10">
    <source>
        <dbReference type="ARBA" id="ARBA00023163"/>
    </source>
</evidence>
<dbReference type="PROSITE" id="PS01124">
    <property type="entry name" value="HTH_ARAC_FAMILY_2"/>
    <property type="match status" value="1"/>
</dbReference>
<dbReference type="SUPFAM" id="SSF46689">
    <property type="entry name" value="Homeodomain-like"/>
    <property type="match status" value="1"/>
</dbReference>
<dbReference type="GO" id="GO:0032259">
    <property type="term" value="P:methylation"/>
    <property type="evidence" value="ECO:0007669"/>
    <property type="project" value="UniProtKB-KW"/>
</dbReference>
<keyword evidence="5" id="KW-0227">DNA damage</keyword>
<dbReference type="SMART" id="SM00342">
    <property type="entry name" value="HTH_ARAC"/>
    <property type="match status" value="1"/>
</dbReference>
<proteinExistence type="predicted"/>
<dbReference type="Gene3D" id="3.40.10.10">
    <property type="entry name" value="DNA Methylphosphotriester Repair Domain"/>
    <property type="match status" value="1"/>
</dbReference>
<keyword evidence="6" id="KW-0862">Zinc</keyword>
<evidence type="ECO:0000313" key="13">
    <source>
        <dbReference type="EMBL" id="GFK95236.1"/>
    </source>
</evidence>
<dbReference type="Pfam" id="PF02805">
    <property type="entry name" value="Ada_Zn_binding"/>
    <property type="match status" value="1"/>
</dbReference>
<evidence type="ECO:0000256" key="11">
    <source>
        <dbReference type="ARBA" id="ARBA00023204"/>
    </source>
</evidence>
<dbReference type="InterPro" id="IPR004026">
    <property type="entry name" value="Ada_DNA_repair_Zn-bd"/>
</dbReference>
<dbReference type="InterPro" id="IPR018062">
    <property type="entry name" value="HTH_AraC-typ_CS"/>
</dbReference>
<comment type="caution">
    <text evidence="13">The sequence shown here is derived from an EMBL/GenBank/DDBJ whole genome shotgun (WGS) entry which is preliminary data.</text>
</comment>
<evidence type="ECO:0000256" key="2">
    <source>
        <dbReference type="ARBA" id="ARBA00022603"/>
    </source>
</evidence>
<keyword evidence="8" id="KW-0238">DNA-binding</keyword>
<dbReference type="RefSeq" id="WP_173086068.1">
    <property type="nucleotide sequence ID" value="NZ_BLTE01000015.1"/>
</dbReference>
<keyword evidence="10" id="KW-0804">Transcription</keyword>
<dbReference type="GO" id="GO:0006281">
    <property type="term" value="P:DNA repair"/>
    <property type="evidence" value="ECO:0007669"/>
    <property type="project" value="UniProtKB-KW"/>
</dbReference>
<dbReference type="InterPro" id="IPR016220">
    <property type="entry name" value="Me-P-triester_DNA_alkyl-Trfase"/>
</dbReference>